<dbReference type="AlphaFoldDB" id="A0A1B2EER0"/>
<organism evidence="1">
    <name type="scientific">Microvirga ossetica</name>
    <dbReference type="NCBI Taxonomy" id="1882682"/>
    <lineage>
        <taxon>Bacteria</taxon>
        <taxon>Pseudomonadati</taxon>
        <taxon>Pseudomonadota</taxon>
        <taxon>Alphaproteobacteria</taxon>
        <taxon>Hyphomicrobiales</taxon>
        <taxon>Methylobacteriaceae</taxon>
        <taxon>Microvirga</taxon>
    </lineage>
</organism>
<accession>A0A1B2EER0</accession>
<dbReference type="KEGG" id="moc:BB934_09640"/>
<evidence type="ECO:0000313" key="1">
    <source>
        <dbReference type="EMBL" id="ANY78460.1"/>
    </source>
</evidence>
<name>A0A1B2EER0_9HYPH</name>
<dbReference type="OrthoDB" id="8020849at2"/>
<sequence>MILWIEDAEAPPTYPVTVGVWETDDMTGRSYWRVFGAPYGTHAYFDQHIVGWRPLPPAYRA</sequence>
<proteinExistence type="predicted"/>
<reference evidence="1" key="1">
    <citation type="submission" date="2016-07" db="EMBL/GenBank/DDBJ databases">
        <title>Microvirga ossetica sp. nov. a new species of rhizobia isolated from root nodules of the legume species Vicia alpestris Steven originated from North Ossetia region in the Caucasus.</title>
        <authorList>
            <person name="Safronova V.I."/>
            <person name="Kuznetsova I.G."/>
            <person name="Sazanova A.L."/>
            <person name="Belimov A."/>
            <person name="Andronov E."/>
            <person name="Osledkin Y.S."/>
            <person name="Onishchuk O.P."/>
            <person name="Kurchak O.N."/>
            <person name="Shaposhnikov A.I."/>
            <person name="Willems A."/>
            <person name="Tikhonovich I.A."/>
        </authorList>
    </citation>
    <scope>NUCLEOTIDE SEQUENCE [LARGE SCALE GENOMIC DNA]</scope>
    <source>
        <strain evidence="1">V5/3M</strain>
    </source>
</reference>
<dbReference type="EMBL" id="CP016616">
    <property type="protein sequence ID" value="ANY78460.1"/>
    <property type="molecule type" value="Genomic_DNA"/>
</dbReference>
<protein>
    <submittedName>
        <fullName evidence="1">Uncharacterized protein</fullName>
    </submittedName>
</protein>
<gene>
    <name evidence="1" type="ORF">BB934_09640</name>
</gene>